<dbReference type="PANTHER" id="PTHR11403:SF7">
    <property type="entry name" value="CYTOCHROME C OXIDASE SUBUNIT 3"/>
    <property type="match status" value="1"/>
</dbReference>
<dbReference type="GO" id="GO:0016020">
    <property type="term" value="C:membrane"/>
    <property type="evidence" value="ECO:0007669"/>
    <property type="project" value="UniProtKB-SubCell"/>
</dbReference>
<keyword evidence="7 10" id="KW-1133">Transmembrane helix</keyword>
<dbReference type="HOGENOM" id="CLU_193431_0_0_1"/>
<dbReference type="PANTHER" id="PTHR11403">
    <property type="entry name" value="CYTOCHROME C OXIDASE SUBUNIT III"/>
    <property type="match status" value="1"/>
</dbReference>
<sequence length="66" mass="7753">MGSSFYTRGEGKTSSLCLSIIFKIICGIPQYLFHQTKKHHIGFEAAAWYWYFVDVVRLFLFVSINW</sequence>
<reference evidence="12" key="2">
    <citation type="submission" date="2015-06" db="UniProtKB">
        <authorList>
            <consortium name="EnsemblPlants"/>
        </authorList>
    </citation>
    <scope>IDENTIFICATION</scope>
    <source>
        <strain evidence="12">cv. Heinz 1706</strain>
    </source>
</reference>
<dbReference type="AlphaFoldDB" id="K4BER7"/>
<evidence type="ECO:0000256" key="2">
    <source>
        <dbReference type="ARBA" id="ARBA00010581"/>
    </source>
</evidence>
<dbReference type="SMR" id="K4BER7"/>
<dbReference type="SUPFAM" id="SSF81452">
    <property type="entry name" value="Cytochrome c oxidase subunit III-like"/>
    <property type="match status" value="1"/>
</dbReference>
<comment type="function">
    <text evidence="9">Component of the cytochrome c oxidase, the last enzyme in the mitochondrial electron transport chain which drives oxidative phosphorylation. The respiratory chain contains 3 multisubunit complexes succinate dehydrogenase (complex II, CII), ubiquinol-cytochrome c oxidoreductase (cytochrome b-c1 complex, complex III, CIII) and cytochrome c oxidase (complex IV, CIV), that cooperate to transfer electrons derived from NADH and succinate to molecular oxygen, creating an electrochemical gradient over the inner membrane that drives transmembrane transport and the ATP synthase. Cytochrome c oxidase is the component of the respiratory chain that catalyzes the reduction of oxygen to water. Electrons originating from reduced cytochrome c in the intermembrane space (IMS) are transferred via the dinuclear copper A center (CU(A)) of subunit 2 and heme A of subunit 1 to the active site in subunit 1, a binuclear center (BNC) formed by heme A3 and copper B (CU(B)). The BNC reduces molecular oxygen to 2 water molecules using 4 electrons from cytochrome c in the IMS and 4 protons from the mitochondrial matrix.</text>
</comment>
<dbReference type="STRING" id="4081.K4BER7"/>
<dbReference type="InterPro" id="IPR024791">
    <property type="entry name" value="Cyt_c/ubiquinol_Oxase_su3"/>
</dbReference>
<evidence type="ECO:0000256" key="9">
    <source>
        <dbReference type="RuleBase" id="RU003375"/>
    </source>
</evidence>
<evidence type="ECO:0000259" key="11">
    <source>
        <dbReference type="PROSITE" id="PS50253"/>
    </source>
</evidence>
<feature type="transmembrane region" description="Helical" evidence="10">
    <location>
        <begin position="13"/>
        <end position="33"/>
    </location>
</feature>
<dbReference type="eggNOG" id="KOG4664">
    <property type="taxonomic scope" value="Eukaryota"/>
</dbReference>
<dbReference type="EnsemblPlants" id="Solyc03g013460.1.1">
    <property type="protein sequence ID" value="Solyc03g013460.1.1"/>
    <property type="gene ID" value="Solyc03g013460.1"/>
</dbReference>
<dbReference type="GO" id="GO:0004129">
    <property type="term" value="F:cytochrome-c oxidase activity"/>
    <property type="evidence" value="ECO:0007669"/>
    <property type="project" value="InterPro"/>
</dbReference>
<dbReference type="GO" id="GO:0019646">
    <property type="term" value="P:aerobic electron transport chain"/>
    <property type="evidence" value="ECO:0007669"/>
    <property type="project" value="InterPro"/>
</dbReference>
<feature type="domain" description="Heme-copper oxidase subunit III family profile" evidence="11">
    <location>
        <begin position="1"/>
        <end position="66"/>
    </location>
</feature>
<evidence type="ECO:0000256" key="6">
    <source>
        <dbReference type="ARBA" id="ARBA00022967"/>
    </source>
</evidence>
<dbReference type="PhylomeDB" id="K4BER7"/>
<evidence type="ECO:0000256" key="1">
    <source>
        <dbReference type="ARBA" id="ARBA00004141"/>
    </source>
</evidence>
<evidence type="ECO:0000256" key="3">
    <source>
        <dbReference type="ARBA" id="ARBA00011164"/>
    </source>
</evidence>
<proteinExistence type="inferred from homology"/>
<reference evidence="12" key="1">
    <citation type="journal article" date="2012" name="Nature">
        <title>The tomato genome sequence provides insights into fleshy fruit evolution.</title>
        <authorList>
            <consortium name="Tomato Genome Consortium"/>
        </authorList>
    </citation>
    <scope>NUCLEOTIDE SEQUENCE [LARGE SCALE GENOMIC DNA]</scope>
    <source>
        <strain evidence="12">cv. Heinz 1706</strain>
    </source>
</reference>
<organism evidence="12">
    <name type="scientific">Solanum lycopersicum</name>
    <name type="common">Tomato</name>
    <name type="synonym">Lycopersicon esculentum</name>
    <dbReference type="NCBI Taxonomy" id="4081"/>
    <lineage>
        <taxon>Eukaryota</taxon>
        <taxon>Viridiplantae</taxon>
        <taxon>Streptophyta</taxon>
        <taxon>Embryophyta</taxon>
        <taxon>Tracheophyta</taxon>
        <taxon>Spermatophyta</taxon>
        <taxon>Magnoliopsida</taxon>
        <taxon>eudicotyledons</taxon>
        <taxon>Gunneridae</taxon>
        <taxon>Pentapetalae</taxon>
        <taxon>asterids</taxon>
        <taxon>lamiids</taxon>
        <taxon>Solanales</taxon>
        <taxon>Solanaceae</taxon>
        <taxon>Solanoideae</taxon>
        <taxon>Solaneae</taxon>
        <taxon>Solanum</taxon>
        <taxon>Solanum subgen. Lycopersicon</taxon>
    </lineage>
</organism>
<keyword evidence="9" id="KW-0496">Mitochondrion</keyword>
<dbReference type="PROSITE" id="PS50253">
    <property type="entry name" value="COX3"/>
    <property type="match status" value="1"/>
</dbReference>
<protein>
    <recommendedName>
        <fullName evidence="4 9">Cytochrome c oxidase subunit 3</fullName>
    </recommendedName>
</protein>
<accession>K4BER7</accession>
<evidence type="ECO:0000256" key="8">
    <source>
        <dbReference type="ARBA" id="ARBA00023136"/>
    </source>
</evidence>
<dbReference type="InterPro" id="IPR000298">
    <property type="entry name" value="Cyt_c_oxidase-like_su3"/>
</dbReference>
<dbReference type="InterPro" id="IPR013833">
    <property type="entry name" value="Cyt_c_oxidase_su3_a-hlx"/>
</dbReference>
<dbReference type="Proteomes" id="UP000004994">
    <property type="component" value="Chromosome 3"/>
</dbReference>
<dbReference type="InParanoid" id="K4BER7"/>
<keyword evidence="8 10" id="KW-0472">Membrane</keyword>
<evidence type="ECO:0000256" key="5">
    <source>
        <dbReference type="ARBA" id="ARBA00022692"/>
    </source>
</evidence>
<evidence type="ECO:0000256" key="10">
    <source>
        <dbReference type="SAM" id="Phobius"/>
    </source>
</evidence>
<dbReference type="Gene3D" id="1.20.120.80">
    <property type="entry name" value="Cytochrome c oxidase, subunit III, four-helix bundle"/>
    <property type="match status" value="1"/>
</dbReference>
<name>K4BER7_SOLLC</name>
<comment type="subunit">
    <text evidence="3">Component of the cytochrome c oxidase (complex IV, CIV), a multisubunit enzyme composed of a catalytic core of 3 subunits and several supernumerary subunits. The complex exists as a monomer or a dimer and forms supercomplexes (SCs) in the inner mitochondrial membrane with ubiquinol-cytochrome c oxidoreductase (cytochrome b-c1 complex, complex III, CIII).</text>
</comment>
<evidence type="ECO:0000313" key="12">
    <source>
        <dbReference type="EnsemblPlants" id="Solyc03g013460.1.1"/>
    </source>
</evidence>
<feature type="transmembrane region" description="Helical" evidence="10">
    <location>
        <begin position="45"/>
        <end position="64"/>
    </location>
</feature>
<evidence type="ECO:0000256" key="7">
    <source>
        <dbReference type="ARBA" id="ARBA00022989"/>
    </source>
</evidence>
<dbReference type="Gramene" id="Solyc03g013460.1.1">
    <property type="protein sequence ID" value="Solyc03g013460.1.1"/>
    <property type="gene ID" value="Solyc03g013460.1"/>
</dbReference>
<keyword evidence="5 9" id="KW-0812">Transmembrane</keyword>
<keyword evidence="6" id="KW-1278">Translocase</keyword>
<comment type="subcellular location">
    <subcellularLocation>
        <location evidence="1">Membrane</location>
        <topology evidence="1">Multi-pass membrane protein</topology>
    </subcellularLocation>
</comment>
<dbReference type="PaxDb" id="4081-Solyc03g013460.1.1"/>
<evidence type="ECO:0000313" key="13">
    <source>
        <dbReference type="Proteomes" id="UP000004994"/>
    </source>
</evidence>
<dbReference type="Pfam" id="PF00510">
    <property type="entry name" value="COX3"/>
    <property type="match status" value="1"/>
</dbReference>
<evidence type="ECO:0000256" key="4">
    <source>
        <dbReference type="ARBA" id="ARBA00015944"/>
    </source>
</evidence>
<comment type="similarity">
    <text evidence="2 9">Belongs to the cytochrome c oxidase subunit 3 family.</text>
</comment>
<dbReference type="InterPro" id="IPR035973">
    <property type="entry name" value="Cyt_c_oxidase_su3-like_sf"/>
</dbReference>
<keyword evidence="13" id="KW-1185">Reference proteome</keyword>